<dbReference type="RefSeq" id="WP_218318380.1">
    <property type="nucleotide sequence ID" value="NZ_JAEEGC010000002.1"/>
</dbReference>
<dbReference type="PANTHER" id="PTHR43065">
    <property type="entry name" value="SENSOR HISTIDINE KINASE"/>
    <property type="match status" value="1"/>
</dbReference>
<dbReference type="Pfam" id="PF02518">
    <property type="entry name" value="HATPase_c"/>
    <property type="match status" value="1"/>
</dbReference>
<keyword evidence="1" id="KW-0175">Coiled coil</keyword>
<dbReference type="EMBL" id="JAEEGC010000002">
    <property type="protein sequence ID" value="MBV7271340.1"/>
    <property type="molecule type" value="Genomic_DNA"/>
</dbReference>
<dbReference type="AlphaFoldDB" id="A0A949WPK1"/>
<dbReference type="CDD" id="cd00082">
    <property type="entry name" value="HisKA"/>
    <property type="match status" value="1"/>
</dbReference>
<evidence type="ECO:0000313" key="3">
    <source>
        <dbReference type="EMBL" id="MBV7271340.1"/>
    </source>
</evidence>
<dbReference type="InterPro" id="IPR005467">
    <property type="entry name" value="His_kinase_dom"/>
</dbReference>
<comment type="caution">
    <text evidence="3">The sequence shown here is derived from an EMBL/GenBank/DDBJ whole genome shotgun (WGS) entry which is preliminary data.</text>
</comment>
<dbReference type="SMART" id="SM00387">
    <property type="entry name" value="HATPase_c"/>
    <property type="match status" value="1"/>
</dbReference>
<dbReference type="GO" id="GO:0000155">
    <property type="term" value="F:phosphorelay sensor kinase activity"/>
    <property type="evidence" value="ECO:0007669"/>
    <property type="project" value="InterPro"/>
</dbReference>
<protein>
    <recommendedName>
        <fullName evidence="2">Histidine kinase domain-containing protein</fullName>
    </recommendedName>
</protein>
<gene>
    <name evidence="3" type="ORF">I6U48_00195</name>
</gene>
<dbReference type="PANTHER" id="PTHR43065:SF50">
    <property type="entry name" value="HISTIDINE KINASE"/>
    <property type="match status" value="1"/>
</dbReference>
<dbReference type="InterPro" id="IPR003661">
    <property type="entry name" value="HisK_dim/P_dom"/>
</dbReference>
<accession>A0A949WPK1</accession>
<evidence type="ECO:0000259" key="2">
    <source>
        <dbReference type="PROSITE" id="PS50109"/>
    </source>
</evidence>
<dbReference type="Proteomes" id="UP000694308">
    <property type="component" value="Unassembled WGS sequence"/>
</dbReference>
<proteinExistence type="predicted"/>
<evidence type="ECO:0000313" key="4">
    <source>
        <dbReference type="Proteomes" id="UP000694308"/>
    </source>
</evidence>
<name>A0A949WPK1_9CLOT</name>
<organism evidence="3 4">
    <name type="scientific">Clostridium thailandense</name>
    <dbReference type="NCBI Taxonomy" id="2794346"/>
    <lineage>
        <taxon>Bacteria</taxon>
        <taxon>Bacillati</taxon>
        <taxon>Bacillota</taxon>
        <taxon>Clostridia</taxon>
        <taxon>Eubacteriales</taxon>
        <taxon>Clostridiaceae</taxon>
        <taxon>Clostridium</taxon>
    </lineage>
</organism>
<feature type="coiled-coil region" evidence="1">
    <location>
        <begin position="5"/>
        <end position="43"/>
    </location>
</feature>
<dbReference type="PROSITE" id="PS50109">
    <property type="entry name" value="HIS_KIN"/>
    <property type="match status" value="1"/>
</dbReference>
<dbReference type="SMART" id="SM00388">
    <property type="entry name" value="HisKA"/>
    <property type="match status" value="1"/>
</dbReference>
<sequence length="314" mass="35825">MANDCNELFEKNVNLENMLLEENDKLKETIKNLETIKEKIIEEDKLASIGQLSAGIAHEINNPLGFVLSNFETLKKYMYKFRVALLSYRDFKNSVLNSEAKECLERNELIKNLEDDKSLDFIMEDLDELFNDTEDGLERVRKIVMALRSFARQDQDGTFDEYDINAGMETALLIARNEVKYNSEIEKDLGEVPLIEANSGQINQVFLNVIINASYAIKEKGMDKMGLIKIKTYCDKEYVYCLIEDNGVGISEENIGNVFNPFFTTKPLGVGTGLGLSISYDIIKNKHKGDIKIESKKNQYTIIEIKLPITQQRG</sequence>
<evidence type="ECO:0000256" key="1">
    <source>
        <dbReference type="SAM" id="Coils"/>
    </source>
</evidence>
<feature type="domain" description="Histidine kinase" evidence="2">
    <location>
        <begin position="55"/>
        <end position="311"/>
    </location>
</feature>
<dbReference type="InterPro" id="IPR003594">
    <property type="entry name" value="HATPase_dom"/>
</dbReference>
<reference evidence="3" key="1">
    <citation type="submission" date="2020-12" db="EMBL/GenBank/DDBJ databases">
        <title>Clostridium thailandense sp. nov., a novel acetogenic bacterium isolated from peat land soil in Thailand.</title>
        <authorList>
            <person name="Chaikitkaew S."/>
            <person name="Birkeland N.K."/>
        </authorList>
    </citation>
    <scope>NUCLEOTIDE SEQUENCE</scope>
    <source>
        <strain evidence="3">PL3</strain>
    </source>
</reference>
<keyword evidence="4" id="KW-1185">Reference proteome</keyword>